<dbReference type="HAMAP" id="MF_00057">
    <property type="entry name" value="KdsB"/>
    <property type="match status" value="1"/>
</dbReference>
<dbReference type="Gene3D" id="3.90.550.10">
    <property type="entry name" value="Spore Coat Polysaccharide Biosynthesis Protein SpsA, Chain A"/>
    <property type="match status" value="1"/>
</dbReference>
<comment type="similarity">
    <text evidence="5">Belongs to the KdsB family.</text>
</comment>
<dbReference type="FunFam" id="3.90.550.10:FF:000011">
    <property type="entry name" value="3-deoxy-manno-octulosonate cytidylyltransferase"/>
    <property type="match status" value="1"/>
</dbReference>
<keyword evidence="2 5" id="KW-0808">Transferase</keyword>
<evidence type="ECO:0000256" key="1">
    <source>
        <dbReference type="ARBA" id="ARBA00004370"/>
    </source>
</evidence>
<dbReference type="Proteomes" id="UP001144297">
    <property type="component" value="Unassembled WGS sequence"/>
</dbReference>
<dbReference type="NCBIfam" id="NF003952">
    <property type="entry name" value="PRK05450.1-5"/>
    <property type="match status" value="1"/>
</dbReference>
<evidence type="ECO:0000313" key="6">
    <source>
        <dbReference type="EMBL" id="GLI52541.1"/>
    </source>
</evidence>
<dbReference type="GO" id="GO:0016020">
    <property type="term" value="C:membrane"/>
    <property type="evidence" value="ECO:0007669"/>
    <property type="project" value="UniProtKB-SubCell"/>
</dbReference>
<protein>
    <recommendedName>
        <fullName evidence="5">3-deoxy-manno-octulosonate cytidylyltransferase</fullName>
        <ecNumber evidence="5">2.7.7.38</ecNumber>
    </recommendedName>
    <alternativeName>
        <fullName evidence="5">CMP-2-keto-3-deoxyoctulosonic acid synthase</fullName>
        <shortName evidence="5">CKS</shortName>
        <shortName evidence="5">CMP-KDO synthase</shortName>
    </alternativeName>
</protein>
<accession>A0A9W6GEQ9</accession>
<reference evidence="6" key="1">
    <citation type="submission" date="2022-12" db="EMBL/GenBank/DDBJ databases">
        <title>Reference genome sequencing for broad-spectrum identification of bacterial and archaeal isolates by mass spectrometry.</title>
        <authorList>
            <person name="Sekiguchi Y."/>
            <person name="Tourlousse D.M."/>
        </authorList>
    </citation>
    <scope>NUCLEOTIDE SEQUENCE</scope>
    <source>
        <strain evidence="6">TSL-P1</strain>
    </source>
</reference>
<dbReference type="InterPro" id="IPR029044">
    <property type="entry name" value="Nucleotide-diphossugar_trans"/>
</dbReference>
<dbReference type="PANTHER" id="PTHR42866">
    <property type="entry name" value="3-DEOXY-MANNO-OCTULOSONATE CYTIDYLYLTRANSFERASE"/>
    <property type="match status" value="1"/>
</dbReference>
<dbReference type="GO" id="GO:0008690">
    <property type="term" value="F:3-deoxy-manno-octulosonate cytidylyltransferase activity"/>
    <property type="evidence" value="ECO:0007669"/>
    <property type="project" value="UniProtKB-UniRule"/>
</dbReference>
<dbReference type="NCBIfam" id="NF003950">
    <property type="entry name" value="PRK05450.1-3"/>
    <property type="match status" value="1"/>
</dbReference>
<evidence type="ECO:0000313" key="7">
    <source>
        <dbReference type="Proteomes" id="UP001144297"/>
    </source>
</evidence>
<comment type="caution">
    <text evidence="6">The sequence shown here is derived from an EMBL/GenBank/DDBJ whole genome shotgun (WGS) entry which is preliminary data.</text>
</comment>
<comment type="pathway">
    <text evidence="5">Nucleotide-sugar biosynthesis; CMP-3-deoxy-D-manno-octulosonate biosynthesis; CMP-3-deoxy-D-manno-octulosonate from 3-deoxy-D-manno-octulosonate and CTP: step 1/1.</text>
</comment>
<keyword evidence="5" id="KW-0963">Cytoplasm</keyword>
<keyword evidence="7" id="KW-1185">Reference proteome</keyword>
<evidence type="ECO:0000256" key="2">
    <source>
        <dbReference type="ARBA" id="ARBA00022679"/>
    </source>
</evidence>
<dbReference type="Pfam" id="PF02348">
    <property type="entry name" value="CTP_transf_3"/>
    <property type="match status" value="1"/>
</dbReference>
<organism evidence="6 7">
    <name type="scientific">Thermodesulfovibrio yellowstonii</name>
    <dbReference type="NCBI Taxonomy" id="28262"/>
    <lineage>
        <taxon>Bacteria</taxon>
        <taxon>Pseudomonadati</taxon>
        <taxon>Nitrospirota</taxon>
        <taxon>Thermodesulfovibrionia</taxon>
        <taxon>Thermodesulfovibrionales</taxon>
        <taxon>Thermodesulfovibrionaceae</taxon>
        <taxon>Thermodesulfovibrio</taxon>
    </lineage>
</organism>
<dbReference type="SUPFAM" id="SSF53448">
    <property type="entry name" value="Nucleotide-diphospho-sugar transferases"/>
    <property type="match status" value="1"/>
</dbReference>
<dbReference type="GO" id="GO:0033468">
    <property type="term" value="P:CMP-keto-3-deoxy-D-manno-octulosonic acid biosynthetic process"/>
    <property type="evidence" value="ECO:0007669"/>
    <property type="project" value="UniProtKB-UniRule"/>
</dbReference>
<comment type="subcellular location">
    <subcellularLocation>
        <location evidence="5">Cytoplasm</location>
    </subcellularLocation>
    <subcellularLocation>
        <location evidence="1">Membrane</location>
    </subcellularLocation>
</comment>
<keyword evidence="4 5" id="KW-0448">Lipopolysaccharide biosynthesis</keyword>
<evidence type="ECO:0000256" key="3">
    <source>
        <dbReference type="ARBA" id="ARBA00022695"/>
    </source>
</evidence>
<dbReference type="AlphaFoldDB" id="A0A9W6GEQ9"/>
<proteinExistence type="inferred from homology"/>
<comment type="catalytic activity">
    <reaction evidence="5">
        <text>3-deoxy-alpha-D-manno-oct-2-ulosonate + CTP = CMP-3-deoxy-beta-D-manno-octulosonate + diphosphate</text>
        <dbReference type="Rhea" id="RHEA:23448"/>
        <dbReference type="ChEBI" id="CHEBI:33019"/>
        <dbReference type="ChEBI" id="CHEBI:37563"/>
        <dbReference type="ChEBI" id="CHEBI:85986"/>
        <dbReference type="ChEBI" id="CHEBI:85987"/>
        <dbReference type="EC" id="2.7.7.38"/>
    </reaction>
</comment>
<evidence type="ECO:0000256" key="4">
    <source>
        <dbReference type="ARBA" id="ARBA00022985"/>
    </source>
</evidence>
<dbReference type="NCBIfam" id="NF009905">
    <property type="entry name" value="PRK13368.1"/>
    <property type="match status" value="1"/>
</dbReference>
<dbReference type="PANTHER" id="PTHR42866:SF2">
    <property type="entry name" value="3-DEOXY-MANNO-OCTULOSONATE CYTIDYLYLTRANSFERASE, MITOCHONDRIAL"/>
    <property type="match status" value="1"/>
</dbReference>
<keyword evidence="3 5" id="KW-0548">Nucleotidyltransferase</keyword>
<sequence>MVTICVIPARYGSTRFPGKPLAFLKNKPIIQHVYERAKSSKMIDEVFVATDDSRILHTVESFGGKAIMTSSKHPSGTDRIAEAVDKLLQEGYNLQESSIVINLQGDEPLIKKEMIDQLIDLMKNENDSIGTLAKRIEKEDDFFNPNIVKVVFDKKGYALYFSRSPIPFDREKFIKGFSKNNFMYKHIGIYGYNVRILKNFVGLPMSRLEEIESLEQLRALENGIKIKVGLTEYDSFGIDTPEDLEVAEKCLNTYS</sequence>
<dbReference type="EC" id="2.7.7.38" evidence="5"/>
<dbReference type="GO" id="GO:0005829">
    <property type="term" value="C:cytosol"/>
    <property type="evidence" value="ECO:0007669"/>
    <property type="project" value="TreeGrafter"/>
</dbReference>
<name>A0A9W6GEQ9_9BACT</name>
<comment type="function">
    <text evidence="5">Activates KDO (a required 8-carbon sugar) for incorporation into bacterial lipopolysaccharide in Gram-negative bacteria.</text>
</comment>
<dbReference type="CDD" id="cd02517">
    <property type="entry name" value="CMP-KDO-Synthetase"/>
    <property type="match status" value="1"/>
</dbReference>
<dbReference type="GO" id="GO:0009103">
    <property type="term" value="P:lipopolysaccharide biosynthetic process"/>
    <property type="evidence" value="ECO:0007669"/>
    <property type="project" value="UniProtKB-UniRule"/>
</dbReference>
<dbReference type="InterPro" id="IPR004528">
    <property type="entry name" value="KdsB"/>
</dbReference>
<evidence type="ECO:0000256" key="5">
    <source>
        <dbReference type="HAMAP-Rule" id="MF_00057"/>
    </source>
</evidence>
<dbReference type="EMBL" id="BSDX01000001">
    <property type="protein sequence ID" value="GLI52541.1"/>
    <property type="molecule type" value="Genomic_DNA"/>
</dbReference>
<dbReference type="InterPro" id="IPR003329">
    <property type="entry name" value="Cytidylyl_trans"/>
</dbReference>
<gene>
    <name evidence="5 6" type="primary">kdsB</name>
    <name evidence="6" type="ORF">TISLANDTSLP1_02340</name>
</gene>
<dbReference type="NCBIfam" id="TIGR00466">
    <property type="entry name" value="kdsB"/>
    <property type="match status" value="1"/>
</dbReference>